<sequence>MFSEIKPIHRFMPPMLTGRVDNHQTLNKTLLSSFAELQKQGYRREVFHTDSDNVFVSEFDLFSQTQLPGITELRNIIHQVAQNATRSFCGLNDEQMQQLRYNYESWFHLSGYGSSKGIHSHGEYSWAIIYYVDPGEVLPDKPRNGCLKIYNPNRVGATIADFVCEKSAGAYSNDALILTPEAGRFVVIPGYLEHEVMTYWGQRHRVMVAANCLVRPKEA</sequence>
<dbReference type="RefSeq" id="WP_008489292.1">
    <property type="nucleotide sequence ID" value="NZ_AMRG01000012.1"/>
</dbReference>
<evidence type="ECO:0000313" key="2">
    <source>
        <dbReference type="Proteomes" id="UP000014115"/>
    </source>
</evidence>
<dbReference type="eggNOG" id="COG3751">
    <property type="taxonomic scope" value="Bacteria"/>
</dbReference>
<dbReference type="Gene3D" id="2.60.120.620">
    <property type="entry name" value="q2cbj1_9rhob like domain"/>
    <property type="match status" value="1"/>
</dbReference>
<evidence type="ECO:0008006" key="3">
    <source>
        <dbReference type="Google" id="ProtNLM"/>
    </source>
</evidence>
<dbReference type="EMBL" id="AMRG01000012">
    <property type="protein sequence ID" value="EKE82091.1"/>
    <property type="molecule type" value="Genomic_DNA"/>
</dbReference>
<protein>
    <recommendedName>
        <fullName evidence="3">Fe2OG dioxygenase domain-containing protein</fullName>
    </recommendedName>
</protein>
<gene>
    <name evidence="1" type="ORF">A10D4_09949</name>
</gene>
<dbReference type="AlphaFoldDB" id="K2JFL3"/>
<reference evidence="1 2" key="1">
    <citation type="journal article" date="2012" name="J. Bacteriol.">
        <title>Genome Sequence of Idiomarina xiamenensis Type Strain 10-D-4.</title>
        <authorList>
            <person name="Lai Q."/>
            <person name="Wang L."/>
            <person name="Wang W."/>
            <person name="Shao Z."/>
        </authorList>
    </citation>
    <scope>NUCLEOTIDE SEQUENCE [LARGE SCALE GENOMIC DNA]</scope>
    <source>
        <strain evidence="1 2">10-D-4</strain>
    </source>
</reference>
<dbReference type="STRING" id="740709.A10D4_09949"/>
<evidence type="ECO:0000313" key="1">
    <source>
        <dbReference type="EMBL" id="EKE82091.1"/>
    </source>
</evidence>
<organism evidence="1 2">
    <name type="scientific">Idiomarina xiamenensis 10-D-4</name>
    <dbReference type="NCBI Taxonomy" id="740709"/>
    <lineage>
        <taxon>Bacteria</taxon>
        <taxon>Pseudomonadati</taxon>
        <taxon>Pseudomonadota</taxon>
        <taxon>Gammaproteobacteria</taxon>
        <taxon>Alteromonadales</taxon>
        <taxon>Idiomarinaceae</taxon>
        <taxon>Idiomarina</taxon>
    </lineage>
</organism>
<dbReference type="Pfam" id="PF13759">
    <property type="entry name" value="2OG-FeII_Oxy_5"/>
    <property type="match status" value="1"/>
</dbReference>
<keyword evidence="2" id="KW-1185">Reference proteome</keyword>
<accession>K2JFL3</accession>
<name>K2JFL3_9GAMM</name>
<comment type="caution">
    <text evidence="1">The sequence shown here is derived from an EMBL/GenBank/DDBJ whole genome shotgun (WGS) entry which is preliminary data.</text>
</comment>
<dbReference type="InterPro" id="IPR012668">
    <property type="entry name" value="CHP02466"/>
</dbReference>
<dbReference type="PATRIC" id="fig|740709.3.peg.2012"/>
<dbReference type="Proteomes" id="UP000014115">
    <property type="component" value="Unassembled WGS sequence"/>
</dbReference>
<proteinExistence type="predicted"/>